<accession>A0A811G705</accession>
<feature type="binding site" evidence="6">
    <location>
        <position position="468"/>
    </location>
    <ligand>
        <name>ATP</name>
        <dbReference type="ChEBI" id="CHEBI:30616"/>
    </ligand>
</feature>
<evidence type="ECO:0000256" key="2">
    <source>
        <dbReference type="ARBA" id="ARBA00022679"/>
    </source>
</evidence>
<dbReference type="NCBIfam" id="NF003917">
    <property type="entry name" value="PRK05443.1-1"/>
    <property type="match status" value="1"/>
</dbReference>
<dbReference type="SUPFAM" id="SSF56024">
    <property type="entry name" value="Phospholipase D/nuclease"/>
    <property type="match status" value="2"/>
</dbReference>
<dbReference type="SUPFAM" id="SSF143724">
    <property type="entry name" value="PHP14-like"/>
    <property type="match status" value="1"/>
</dbReference>
<dbReference type="NCBIfam" id="NF003921">
    <property type="entry name" value="PRK05443.2-2"/>
    <property type="match status" value="1"/>
</dbReference>
<comment type="PTM">
    <text evidence="6 7">An intermediate of this reaction is the autophosphorylated ppk in which a phosphate is covalently linked to a histidine residue through a N-P bond.</text>
</comment>
<dbReference type="InterPro" id="IPR003414">
    <property type="entry name" value="PP_kinase"/>
</dbReference>
<dbReference type="GO" id="GO:0006799">
    <property type="term" value="P:polyphosphate biosynthetic process"/>
    <property type="evidence" value="ECO:0007669"/>
    <property type="project" value="UniProtKB-UniRule"/>
</dbReference>
<gene>
    <name evidence="12" type="primary">ppk_1</name>
    <name evidence="6" type="synonym">ppk</name>
    <name evidence="12" type="ORF">SFB21_0055</name>
</gene>
<proteinExistence type="inferred from homology"/>
<keyword evidence="6" id="KW-0460">Magnesium</keyword>
<feature type="binding site" evidence="6">
    <location>
        <position position="49"/>
    </location>
    <ligand>
        <name>ATP</name>
        <dbReference type="ChEBI" id="CHEBI:30616"/>
    </ligand>
</feature>
<dbReference type="NCBIfam" id="NF003918">
    <property type="entry name" value="PRK05443.1-2"/>
    <property type="match status" value="1"/>
</dbReference>
<keyword evidence="5 6" id="KW-0067">ATP-binding</keyword>
<dbReference type="InterPro" id="IPR024953">
    <property type="entry name" value="PP_kinase_middle"/>
</dbReference>
<feature type="binding site" evidence="6">
    <location>
        <position position="564"/>
    </location>
    <ligand>
        <name>ATP</name>
        <dbReference type="ChEBI" id="CHEBI:30616"/>
    </ligand>
</feature>
<dbReference type="InterPro" id="IPR036830">
    <property type="entry name" value="PP_kinase_middle_dom_sf"/>
</dbReference>
<dbReference type="Pfam" id="PF17941">
    <property type="entry name" value="PP_kinase_C_1"/>
    <property type="match status" value="1"/>
</dbReference>
<evidence type="ECO:0000313" key="12">
    <source>
        <dbReference type="EMBL" id="CAB1207071.1"/>
    </source>
</evidence>
<keyword evidence="1 6" id="KW-0597">Phosphoprotein</keyword>
<dbReference type="Proteomes" id="UP000489961">
    <property type="component" value="Unassembled WGS sequence"/>
</dbReference>
<dbReference type="PANTHER" id="PTHR30218:SF0">
    <property type="entry name" value="POLYPHOSPHATE KINASE"/>
    <property type="match status" value="1"/>
</dbReference>
<sequence>MGNFQHSSETYFNRELSLIEFNRRVLAQALDDQLPLLERLNFLIIFSRNLDEFFEIRIAGLMKQRDLNAIARTPDAIPTEVVLEDLSSLIHRTVQRQYEVLNHAILPALQSEGIQFIQYQDILEKHKAWISQYFAKEVQPVLTPISLDPSHPFPRLVNKSLNFIVSLEGKDAFGRAIEMAIVPAPRSLPRLITIPKDVAGNADTQIFLTAIIQQHIDDLFPGMKAKGCYAFRVTRNADLILSEDVDDLAVALKDELSSRRFGRAVRLEIEDDCPAQVIDYLLDEFDLTEQELYRIDGPINLSRLSTSFNRPELKYPVYTPVIPKVLRKQTGLFDLLKTQDVLLHHPFDSFQPVINLLREAAKDPKVLAIKQTLYRSGPDSEIVQVLAEAARNGKEVTAVIELRARFDEESNITVANILQEAGAVVVYGIVGYKTHAKMILIVSRENNQLLRYAHLGTGNYHAGNARMYTDYGLMTTQPDICEDVHRMFQELTGMGKMAKLKALLHAPFTLHAELLKLIEQEIACAEAGKAARIIVKVNALTEPQLIAALYRASQAGVQVDLIIRSICCLIPQVKGMSENIRVRSVVGRFLEHTRVYYFEQGGEKRLYCASADWMGRNLFSRVETCFPILDSRLKKRMIKDGLLNYLQDNQNAWVLQSDGQWQKVQAKVEQPVHSAQRYLIEQKVLTV</sequence>
<dbReference type="PIRSF" id="PIRSF015589">
    <property type="entry name" value="PP_kinase"/>
    <property type="match status" value="1"/>
</dbReference>
<evidence type="ECO:0000256" key="4">
    <source>
        <dbReference type="ARBA" id="ARBA00022777"/>
    </source>
</evidence>
<evidence type="ECO:0000259" key="11">
    <source>
        <dbReference type="Pfam" id="PF17941"/>
    </source>
</evidence>
<dbReference type="RefSeq" id="WP_174558084.1">
    <property type="nucleotide sequence ID" value="NZ_CADDTS010000003.1"/>
</dbReference>
<dbReference type="AlphaFoldDB" id="A0A811G705"/>
<organism evidence="12 13">
    <name type="scientific">Acinetobacter bouvetii</name>
    <dbReference type="NCBI Taxonomy" id="202951"/>
    <lineage>
        <taxon>Bacteria</taxon>
        <taxon>Pseudomonadati</taxon>
        <taxon>Pseudomonadota</taxon>
        <taxon>Gammaproteobacteria</taxon>
        <taxon>Moraxellales</taxon>
        <taxon>Moraxellaceae</taxon>
        <taxon>Acinetobacter</taxon>
    </lineage>
</organism>
<comment type="function">
    <text evidence="6 7">Catalyzes the reversible transfer of the terminal phosphate of ATP to form a long-chain polyphosphate (polyP).</text>
</comment>
<comment type="caution">
    <text evidence="12">The sequence shown here is derived from an EMBL/GenBank/DDBJ whole genome shotgun (WGS) entry which is preliminary data.</text>
</comment>
<evidence type="ECO:0000256" key="7">
    <source>
        <dbReference type="RuleBase" id="RU003800"/>
    </source>
</evidence>
<dbReference type="HAMAP" id="MF_00347">
    <property type="entry name" value="Polyphosphate_kinase"/>
    <property type="match status" value="1"/>
</dbReference>
<dbReference type="Pfam" id="PF13090">
    <property type="entry name" value="PP_kinase_C"/>
    <property type="match status" value="1"/>
</dbReference>
<dbReference type="GO" id="GO:0009358">
    <property type="term" value="C:polyphosphate kinase complex"/>
    <property type="evidence" value="ECO:0007669"/>
    <property type="project" value="InterPro"/>
</dbReference>
<evidence type="ECO:0000256" key="1">
    <source>
        <dbReference type="ARBA" id="ARBA00022553"/>
    </source>
</evidence>
<dbReference type="EC" id="2.7.4.1" evidence="6 7"/>
<evidence type="ECO:0000259" key="8">
    <source>
        <dbReference type="Pfam" id="PF02503"/>
    </source>
</evidence>
<evidence type="ECO:0000313" key="13">
    <source>
        <dbReference type="Proteomes" id="UP000489961"/>
    </source>
</evidence>
<feature type="binding site" evidence="6">
    <location>
        <position position="592"/>
    </location>
    <ligand>
        <name>ATP</name>
        <dbReference type="ChEBI" id="CHEBI:30616"/>
    </ligand>
</feature>
<dbReference type="Pfam" id="PF13089">
    <property type="entry name" value="PP_kinase_N"/>
    <property type="match status" value="1"/>
</dbReference>
<keyword evidence="2 6" id="KW-0808">Transferase</keyword>
<evidence type="ECO:0000256" key="3">
    <source>
        <dbReference type="ARBA" id="ARBA00022741"/>
    </source>
</evidence>
<dbReference type="GO" id="GO:0005524">
    <property type="term" value="F:ATP binding"/>
    <property type="evidence" value="ECO:0007669"/>
    <property type="project" value="UniProtKB-KW"/>
</dbReference>
<comment type="catalytic activity">
    <reaction evidence="6 7">
        <text>[phosphate](n) + ATP = [phosphate](n+1) + ADP</text>
        <dbReference type="Rhea" id="RHEA:19573"/>
        <dbReference type="Rhea" id="RHEA-COMP:9859"/>
        <dbReference type="Rhea" id="RHEA-COMP:14280"/>
        <dbReference type="ChEBI" id="CHEBI:16838"/>
        <dbReference type="ChEBI" id="CHEBI:30616"/>
        <dbReference type="ChEBI" id="CHEBI:456216"/>
        <dbReference type="EC" id="2.7.4.1"/>
    </reaction>
</comment>
<dbReference type="InterPro" id="IPR025200">
    <property type="entry name" value="PPK_C_dom2"/>
</dbReference>
<evidence type="ECO:0000256" key="5">
    <source>
        <dbReference type="ARBA" id="ARBA00022840"/>
    </source>
</evidence>
<comment type="similarity">
    <text evidence="6 7">Belongs to the polyphosphate kinase 1 (PPK1) family.</text>
</comment>
<dbReference type="Gene3D" id="3.30.1840.10">
    <property type="entry name" value="Polyphosphate kinase middle domain"/>
    <property type="match status" value="1"/>
</dbReference>
<feature type="binding site" evidence="6">
    <location>
        <position position="375"/>
    </location>
    <ligand>
        <name>Mg(2+)</name>
        <dbReference type="ChEBI" id="CHEBI:18420"/>
    </ligand>
</feature>
<name>A0A811G705_9GAMM</name>
<evidence type="ECO:0000259" key="10">
    <source>
        <dbReference type="Pfam" id="PF13090"/>
    </source>
</evidence>
<keyword evidence="4 6" id="KW-0418">Kinase</keyword>
<dbReference type="GO" id="GO:0046872">
    <property type="term" value="F:metal ion binding"/>
    <property type="evidence" value="ECO:0007669"/>
    <property type="project" value="UniProtKB-KW"/>
</dbReference>
<dbReference type="Pfam" id="PF02503">
    <property type="entry name" value="PP_kinase"/>
    <property type="match status" value="1"/>
</dbReference>
<feature type="domain" description="Polyphosphate kinase N-terminal" evidence="9">
    <location>
        <begin position="11"/>
        <end position="116"/>
    </location>
</feature>
<evidence type="ECO:0000259" key="9">
    <source>
        <dbReference type="Pfam" id="PF13089"/>
    </source>
</evidence>
<dbReference type="NCBIfam" id="TIGR03705">
    <property type="entry name" value="poly_P_kin"/>
    <property type="match status" value="1"/>
</dbReference>
<comment type="cofactor">
    <cofactor evidence="6">
        <name>Mg(2+)</name>
        <dbReference type="ChEBI" id="CHEBI:18420"/>
    </cofactor>
</comment>
<dbReference type="InterPro" id="IPR036832">
    <property type="entry name" value="PPK_N_dom_sf"/>
</dbReference>
<dbReference type="Gene3D" id="3.30.870.10">
    <property type="entry name" value="Endonuclease Chain A"/>
    <property type="match status" value="2"/>
</dbReference>
<dbReference type="InterPro" id="IPR041108">
    <property type="entry name" value="PP_kinase_C_1"/>
</dbReference>
<feature type="binding site" evidence="6">
    <location>
        <position position="405"/>
    </location>
    <ligand>
        <name>Mg(2+)</name>
        <dbReference type="ChEBI" id="CHEBI:18420"/>
    </ligand>
</feature>
<reference evidence="12 13" key="1">
    <citation type="submission" date="2020-02" db="EMBL/GenBank/DDBJ databases">
        <authorList>
            <person name="Chaudhuri R."/>
        </authorList>
    </citation>
    <scope>NUCLEOTIDE SEQUENCE [LARGE SCALE GENOMIC DNA]</scope>
    <source>
        <strain evidence="12">SFB21</strain>
    </source>
</reference>
<dbReference type="GO" id="GO:0008976">
    <property type="term" value="F:polyphosphate kinase activity"/>
    <property type="evidence" value="ECO:0007669"/>
    <property type="project" value="UniProtKB-UniRule"/>
</dbReference>
<dbReference type="CDD" id="cd09168">
    <property type="entry name" value="PLDc_PaPPK1_C2_like"/>
    <property type="match status" value="1"/>
</dbReference>
<keyword evidence="6" id="KW-0479">Metal-binding</keyword>
<feature type="active site" description="Phosphohistidine intermediate" evidence="6">
    <location>
        <position position="435"/>
    </location>
</feature>
<dbReference type="SUPFAM" id="SSF140356">
    <property type="entry name" value="PPK N-terminal domain-like"/>
    <property type="match status" value="1"/>
</dbReference>
<dbReference type="PANTHER" id="PTHR30218">
    <property type="entry name" value="POLYPHOSPHATE KINASE"/>
    <property type="match status" value="1"/>
</dbReference>
<dbReference type="EMBL" id="CADDTS010000003">
    <property type="protein sequence ID" value="CAB1207071.1"/>
    <property type="molecule type" value="Genomic_DNA"/>
</dbReference>
<dbReference type="Gene3D" id="1.20.58.310">
    <property type="entry name" value="Polyphosphate kinase N-terminal domain"/>
    <property type="match status" value="1"/>
</dbReference>
<feature type="domain" description="Polyphosphate kinase middle" evidence="8">
    <location>
        <begin position="126"/>
        <end position="305"/>
    </location>
</feature>
<protein>
    <recommendedName>
        <fullName evidence="6 7">Polyphosphate kinase</fullName>
        <ecNumber evidence="6 7">2.7.4.1</ecNumber>
    </recommendedName>
    <alternativeName>
        <fullName evidence="6">ATP-polyphosphate phosphotransferase</fullName>
    </alternativeName>
    <alternativeName>
        <fullName evidence="6">Polyphosphoric acid kinase</fullName>
    </alternativeName>
</protein>
<feature type="domain" description="Polyphosphate kinase C-terminal" evidence="11">
    <location>
        <begin position="332"/>
        <end position="495"/>
    </location>
</feature>
<feature type="domain" description="Polyphosphate kinase C-terminal" evidence="10">
    <location>
        <begin position="503"/>
        <end position="674"/>
    </location>
</feature>
<dbReference type="InterPro" id="IPR025198">
    <property type="entry name" value="PPK_N_dom"/>
</dbReference>
<keyword evidence="3 6" id="KW-0547">Nucleotide-binding</keyword>
<evidence type="ECO:0000256" key="6">
    <source>
        <dbReference type="HAMAP-Rule" id="MF_00347"/>
    </source>
</evidence>